<feature type="region of interest" description="Disordered" evidence="1">
    <location>
        <begin position="26"/>
        <end position="112"/>
    </location>
</feature>
<dbReference type="AlphaFoldDB" id="A0AAW1RUF1"/>
<sequence>ETSHLDGLSLLDYQSNLPQHLQRALEAAPVSIPPPEPPPPSIPHPSLDQLQSKPIFKHPQAPGNAQRAKRKSDITTAEPCSERLSGLKPVASKKGGSAQPFKRIKSSRLRLN</sequence>
<organism evidence="2 3">
    <name type="scientific">Apatococcus fuscideae</name>
    <dbReference type="NCBI Taxonomy" id="2026836"/>
    <lineage>
        <taxon>Eukaryota</taxon>
        <taxon>Viridiplantae</taxon>
        <taxon>Chlorophyta</taxon>
        <taxon>core chlorophytes</taxon>
        <taxon>Trebouxiophyceae</taxon>
        <taxon>Chlorellales</taxon>
        <taxon>Chlorellaceae</taxon>
        <taxon>Apatococcus</taxon>
    </lineage>
</organism>
<proteinExistence type="predicted"/>
<feature type="compositionally biased region" description="Pro residues" evidence="1">
    <location>
        <begin position="31"/>
        <end position="43"/>
    </location>
</feature>
<gene>
    <name evidence="2" type="ORF">WJX84_012036</name>
</gene>
<dbReference type="EMBL" id="JALJOV010001944">
    <property type="protein sequence ID" value="KAK9837539.1"/>
    <property type="molecule type" value="Genomic_DNA"/>
</dbReference>
<reference evidence="2 3" key="1">
    <citation type="journal article" date="2024" name="Nat. Commun.">
        <title>Phylogenomics reveals the evolutionary origins of lichenization in chlorophyte algae.</title>
        <authorList>
            <person name="Puginier C."/>
            <person name="Libourel C."/>
            <person name="Otte J."/>
            <person name="Skaloud P."/>
            <person name="Haon M."/>
            <person name="Grisel S."/>
            <person name="Petersen M."/>
            <person name="Berrin J.G."/>
            <person name="Delaux P.M."/>
            <person name="Dal Grande F."/>
            <person name="Keller J."/>
        </authorList>
    </citation>
    <scope>NUCLEOTIDE SEQUENCE [LARGE SCALE GENOMIC DNA]</scope>
    <source>
        <strain evidence="2 3">SAG 2523</strain>
    </source>
</reference>
<dbReference type="Proteomes" id="UP001485043">
    <property type="component" value="Unassembled WGS sequence"/>
</dbReference>
<feature type="compositionally biased region" description="Basic residues" evidence="1">
    <location>
        <begin position="102"/>
        <end position="112"/>
    </location>
</feature>
<evidence type="ECO:0000313" key="3">
    <source>
        <dbReference type="Proteomes" id="UP001485043"/>
    </source>
</evidence>
<protein>
    <submittedName>
        <fullName evidence="2">Uncharacterized protein</fullName>
    </submittedName>
</protein>
<feature type="non-terminal residue" evidence="2">
    <location>
        <position position="1"/>
    </location>
</feature>
<name>A0AAW1RUF1_9CHLO</name>
<comment type="caution">
    <text evidence="2">The sequence shown here is derived from an EMBL/GenBank/DDBJ whole genome shotgun (WGS) entry which is preliminary data.</text>
</comment>
<keyword evidence="3" id="KW-1185">Reference proteome</keyword>
<evidence type="ECO:0000256" key="1">
    <source>
        <dbReference type="SAM" id="MobiDB-lite"/>
    </source>
</evidence>
<accession>A0AAW1RUF1</accession>
<evidence type="ECO:0000313" key="2">
    <source>
        <dbReference type="EMBL" id="KAK9837539.1"/>
    </source>
</evidence>